<evidence type="ECO:0000313" key="4">
    <source>
        <dbReference type="Proteomes" id="UP001060771"/>
    </source>
</evidence>
<name>A0A830EH96_9CREN</name>
<dbReference type="Proteomes" id="UP001060771">
    <property type="component" value="Chromosome"/>
</dbReference>
<reference evidence="4" key="3">
    <citation type="submission" date="2022-09" db="EMBL/GenBank/DDBJ databases">
        <title>Complete genome sequence of Vulcanisaeta souniana.</title>
        <authorList>
            <person name="Kato S."/>
            <person name="Itoh T."/>
            <person name="Ohkuma M."/>
        </authorList>
    </citation>
    <scope>NUCLEOTIDE SEQUENCE [LARGE SCALE GENOMIC DNA]</scope>
    <source>
        <strain evidence="4">JCM 11219</strain>
    </source>
</reference>
<dbReference type="GeneID" id="76207985"/>
<dbReference type="EMBL" id="BMNM01000004">
    <property type="protein sequence ID" value="GGI76477.1"/>
    <property type="molecule type" value="Genomic_DNA"/>
</dbReference>
<dbReference type="OrthoDB" id="27954at2157"/>
<accession>A0A830EH96</accession>
<proteinExistence type="predicted"/>
<keyword evidence="4" id="KW-1185">Reference proteome</keyword>
<evidence type="ECO:0000313" key="1">
    <source>
        <dbReference type="EMBL" id="BDR93352.1"/>
    </source>
</evidence>
<dbReference type="AlphaFoldDB" id="A0A830EH96"/>
<sequence length="309" mass="34131">MLTLVHGSLGLDYLVRNILPNNDWWVSMICQGNGGIGIDMDLSPGINSRIALLWSKILELRDDDSRLLLDALINSSRLHDAINYILETYIDYDAARLYFFMRIMNTLGIWKPIGRGCVDMPLVEPLRSLVTAAILAYSATNGIRGSMILVADFIDEIKDVLQEVRGAGNVYVMTNRLPRDLGVFDELIITSTAVPQETFGKLVRISNGNSSEMLITGIRLGIARNNFESVAVGMSDIEMEILRSVNELGFTTMSSLIDMVSQSTGTSKNDVTKALIRASNMNLVRIRYLPDGRAVVTPTVAGLRLLTTK</sequence>
<evidence type="ECO:0000313" key="3">
    <source>
        <dbReference type="Proteomes" id="UP000657075"/>
    </source>
</evidence>
<reference evidence="1" key="4">
    <citation type="journal article" date="2023" name="Microbiol. Resour. Announc.">
        <title>Complete Genome Sequence of Vulcanisaeta souniana Strain IC-059, a Hyperthermophilic Archaeon Isolated from Hot Spring Water in Japan.</title>
        <authorList>
            <person name="Kato S."/>
            <person name="Itoh T."/>
            <person name="Wu L."/>
            <person name="Ma J."/>
            <person name="Ohkuma M."/>
        </authorList>
    </citation>
    <scope>NUCLEOTIDE SEQUENCE</scope>
    <source>
        <strain evidence="1">JCM 11219</strain>
    </source>
</reference>
<evidence type="ECO:0000313" key="2">
    <source>
        <dbReference type="EMBL" id="GGI76477.1"/>
    </source>
</evidence>
<organism evidence="2 3">
    <name type="scientific">Vulcanisaeta souniana JCM 11219</name>
    <dbReference type="NCBI Taxonomy" id="1293586"/>
    <lineage>
        <taxon>Archaea</taxon>
        <taxon>Thermoproteota</taxon>
        <taxon>Thermoprotei</taxon>
        <taxon>Thermoproteales</taxon>
        <taxon>Thermoproteaceae</taxon>
        <taxon>Vulcanisaeta</taxon>
    </lineage>
</organism>
<gene>
    <name evidence="2" type="ORF">GCM10007112_11590</name>
    <name evidence="1" type="ORF">Vsou_24450</name>
</gene>
<reference evidence="2" key="1">
    <citation type="journal article" date="2014" name="Int. J. Syst. Evol. Microbiol.">
        <title>Complete genome sequence of Corynebacterium casei LMG S-19264T (=DSM 44701T), isolated from a smear-ripened cheese.</title>
        <authorList>
            <consortium name="US DOE Joint Genome Institute (JGI-PGF)"/>
            <person name="Walter F."/>
            <person name="Albersmeier A."/>
            <person name="Kalinowski J."/>
            <person name="Ruckert C."/>
        </authorList>
    </citation>
    <scope>NUCLEOTIDE SEQUENCE</scope>
    <source>
        <strain evidence="2">JCM 11219</strain>
    </source>
</reference>
<dbReference type="Proteomes" id="UP000657075">
    <property type="component" value="Unassembled WGS sequence"/>
</dbReference>
<dbReference type="RefSeq" id="WP_188603100.1">
    <property type="nucleotide sequence ID" value="NZ_AP026830.1"/>
</dbReference>
<protein>
    <submittedName>
        <fullName evidence="2">Uncharacterized protein</fullName>
    </submittedName>
</protein>
<dbReference type="EMBL" id="AP026830">
    <property type="protein sequence ID" value="BDR93352.1"/>
    <property type="molecule type" value="Genomic_DNA"/>
</dbReference>
<reference evidence="2" key="2">
    <citation type="submission" date="2020-09" db="EMBL/GenBank/DDBJ databases">
        <authorList>
            <person name="Sun Q."/>
            <person name="Ohkuma M."/>
        </authorList>
    </citation>
    <scope>NUCLEOTIDE SEQUENCE</scope>
    <source>
        <strain evidence="2">JCM 11219</strain>
    </source>
</reference>